<organism evidence="9 10">
    <name type="scientific">Thermobaculum terrenum (strain ATCC BAA-798 / CCMEE 7001 / YNP1)</name>
    <dbReference type="NCBI Taxonomy" id="525904"/>
    <lineage>
        <taxon>Bacteria</taxon>
        <taxon>Bacillati</taxon>
        <taxon>Chloroflexota</taxon>
        <taxon>Chloroflexia</taxon>
        <taxon>Candidatus Thermobaculales</taxon>
        <taxon>Candidatus Thermobaculaceae</taxon>
        <taxon>Thermobaculum</taxon>
    </lineage>
</organism>
<proteinExistence type="inferred from homology"/>
<dbReference type="AlphaFoldDB" id="D1CBN2"/>
<feature type="transmembrane region" description="Helical" evidence="7">
    <location>
        <begin position="136"/>
        <end position="156"/>
    </location>
</feature>
<feature type="transmembrane region" description="Helical" evidence="7">
    <location>
        <begin position="100"/>
        <end position="124"/>
    </location>
</feature>
<reference evidence="10" key="1">
    <citation type="journal article" date="2010" name="Stand. Genomic Sci.">
        <title>Complete genome sequence of 'Thermobaculum terrenum' type strain (YNP1).</title>
        <authorList>
            <person name="Kiss H."/>
            <person name="Cleland D."/>
            <person name="Lapidus A."/>
            <person name="Lucas S."/>
            <person name="Glavina Del Rio T."/>
            <person name="Nolan M."/>
            <person name="Tice H."/>
            <person name="Han C."/>
            <person name="Goodwin L."/>
            <person name="Pitluck S."/>
            <person name="Liolios K."/>
            <person name="Ivanova N."/>
            <person name="Mavromatis K."/>
            <person name="Ovchinnikova G."/>
            <person name="Pati A."/>
            <person name="Chen A."/>
            <person name="Palaniappan K."/>
            <person name="Land M."/>
            <person name="Hauser L."/>
            <person name="Chang Y."/>
            <person name="Jeffries C."/>
            <person name="Lu M."/>
            <person name="Brettin T."/>
            <person name="Detter J."/>
            <person name="Goker M."/>
            <person name="Tindall B."/>
            <person name="Beck B."/>
            <person name="McDermott T."/>
            <person name="Woyke T."/>
            <person name="Bristow J."/>
            <person name="Eisen J."/>
            <person name="Markowitz V."/>
            <person name="Hugenholtz P."/>
            <person name="Kyrpides N."/>
            <person name="Klenk H."/>
            <person name="Cheng J."/>
        </authorList>
    </citation>
    <scope>NUCLEOTIDE SEQUENCE [LARGE SCALE GENOMIC DNA]</scope>
    <source>
        <strain evidence="10">ATCC BAA-798 / YNP1</strain>
    </source>
</reference>
<protein>
    <submittedName>
        <fullName evidence="9">Binding-protein-dependent transport systems inner membrane component</fullName>
    </submittedName>
</protein>
<gene>
    <name evidence="9" type="ordered locus">Tter_1289</name>
</gene>
<feature type="transmembrane region" description="Helical" evidence="7">
    <location>
        <begin position="64"/>
        <end position="88"/>
    </location>
</feature>
<accession>D1CBN2</accession>
<sequence length="271" mass="30331">MIKKGLIYLALIVGLIVAIGPFIITTLASFKTDIELVQGTFSLPSRWQFENYVTAWTQGGFSRFFINSLIVAVAVVIPSIILSCMSGYAFSRFNFKGARFLFAFLLLGLIVPLQAIVVPLFYVLKTMYMLNSYWGLILPQIALSLSFGTLLLRQAFSSVPRDITEAAIVDGASSWRILWWVLVPLIRPVIGTLGLLFFIWTWNEFLLPFVVTTDPQYQTLPVGLLYFQQRWTTNIPVTAAGATIIYVPLTVIFLIFQRQLIQGLTTGAVKG</sequence>
<name>D1CBN2_THET1</name>
<dbReference type="Proteomes" id="UP000000323">
    <property type="component" value="Chromosome 1"/>
</dbReference>
<feature type="domain" description="ABC transmembrane type-1" evidence="8">
    <location>
        <begin position="65"/>
        <end position="256"/>
    </location>
</feature>
<dbReference type="GO" id="GO:0055085">
    <property type="term" value="P:transmembrane transport"/>
    <property type="evidence" value="ECO:0007669"/>
    <property type="project" value="InterPro"/>
</dbReference>
<dbReference type="SUPFAM" id="SSF161098">
    <property type="entry name" value="MetI-like"/>
    <property type="match status" value="1"/>
</dbReference>
<dbReference type="STRING" id="525904.Tter_1289"/>
<evidence type="ECO:0000313" key="10">
    <source>
        <dbReference type="Proteomes" id="UP000000323"/>
    </source>
</evidence>
<dbReference type="GO" id="GO:0005886">
    <property type="term" value="C:plasma membrane"/>
    <property type="evidence" value="ECO:0007669"/>
    <property type="project" value="UniProtKB-SubCell"/>
</dbReference>
<dbReference type="HOGENOM" id="CLU_016047_1_2_0"/>
<dbReference type="PANTHER" id="PTHR43744">
    <property type="entry name" value="ABC TRANSPORTER PERMEASE PROTEIN MG189-RELATED-RELATED"/>
    <property type="match status" value="1"/>
</dbReference>
<comment type="similarity">
    <text evidence="7">Belongs to the binding-protein-dependent transport system permease family.</text>
</comment>
<dbReference type="PROSITE" id="PS50928">
    <property type="entry name" value="ABC_TM1"/>
    <property type="match status" value="1"/>
</dbReference>
<evidence type="ECO:0000256" key="7">
    <source>
        <dbReference type="RuleBase" id="RU363032"/>
    </source>
</evidence>
<comment type="subcellular location">
    <subcellularLocation>
        <location evidence="1 7">Cell membrane</location>
        <topology evidence="1 7">Multi-pass membrane protein</topology>
    </subcellularLocation>
</comment>
<evidence type="ECO:0000256" key="4">
    <source>
        <dbReference type="ARBA" id="ARBA00022692"/>
    </source>
</evidence>
<evidence type="ECO:0000256" key="6">
    <source>
        <dbReference type="ARBA" id="ARBA00023136"/>
    </source>
</evidence>
<dbReference type="Gene3D" id="1.10.3720.10">
    <property type="entry name" value="MetI-like"/>
    <property type="match status" value="1"/>
</dbReference>
<feature type="transmembrane region" description="Helical" evidence="7">
    <location>
        <begin position="177"/>
        <end position="200"/>
    </location>
</feature>
<feature type="transmembrane region" description="Helical" evidence="7">
    <location>
        <begin position="235"/>
        <end position="256"/>
    </location>
</feature>
<dbReference type="EMBL" id="CP001825">
    <property type="protein sequence ID" value="ACZ42197.1"/>
    <property type="molecule type" value="Genomic_DNA"/>
</dbReference>
<dbReference type="OrthoDB" id="9815445at2"/>
<dbReference type="RefSeq" id="WP_012875232.1">
    <property type="nucleotide sequence ID" value="NC_013525.1"/>
</dbReference>
<dbReference type="InterPro" id="IPR035906">
    <property type="entry name" value="MetI-like_sf"/>
</dbReference>
<dbReference type="Pfam" id="PF00528">
    <property type="entry name" value="BPD_transp_1"/>
    <property type="match status" value="1"/>
</dbReference>
<evidence type="ECO:0000256" key="3">
    <source>
        <dbReference type="ARBA" id="ARBA00022475"/>
    </source>
</evidence>
<keyword evidence="3" id="KW-1003">Cell membrane</keyword>
<evidence type="ECO:0000256" key="1">
    <source>
        <dbReference type="ARBA" id="ARBA00004651"/>
    </source>
</evidence>
<keyword evidence="5 7" id="KW-1133">Transmembrane helix</keyword>
<dbReference type="CDD" id="cd06261">
    <property type="entry name" value="TM_PBP2"/>
    <property type="match status" value="1"/>
</dbReference>
<keyword evidence="4 7" id="KW-0812">Transmembrane</keyword>
<dbReference type="InterPro" id="IPR000515">
    <property type="entry name" value="MetI-like"/>
</dbReference>
<evidence type="ECO:0000256" key="2">
    <source>
        <dbReference type="ARBA" id="ARBA00022448"/>
    </source>
</evidence>
<evidence type="ECO:0000259" key="8">
    <source>
        <dbReference type="PROSITE" id="PS50928"/>
    </source>
</evidence>
<evidence type="ECO:0000313" key="9">
    <source>
        <dbReference type="EMBL" id="ACZ42197.1"/>
    </source>
</evidence>
<evidence type="ECO:0000256" key="5">
    <source>
        <dbReference type="ARBA" id="ARBA00022989"/>
    </source>
</evidence>
<dbReference type="PANTHER" id="PTHR43744:SF12">
    <property type="entry name" value="ABC TRANSPORTER PERMEASE PROTEIN MG189-RELATED"/>
    <property type="match status" value="1"/>
</dbReference>
<dbReference type="eggNOG" id="COG0395">
    <property type="taxonomic scope" value="Bacteria"/>
</dbReference>
<feature type="transmembrane region" description="Helical" evidence="7">
    <location>
        <begin position="7"/>
        <end position="30"/>
    </location>
</feature>
<keyword evidence="10" id="KW-1185">Reference proteome</keyword>
<dbReference type="KEGG" id="ttr:Tter_1289"/>
<keyword evidence="6 7" id="KW-0472">Membrane</keyword>
<keyword evidence="2 7" id="KW-0813">Transport</keyword>